<keyword evidence="5" id="KW-1185">Reference proteome</keyword>
<evidence type="ECO:0000256" key="2">
    <source>
        <dbReference type="SAM" id="MobiDB-lite"/>
    </source>
</evidence>
<dbReference type="Proteomes" id="UP001596037">
    <property type="component" value="Unassembled WGS sequence"/>
</dbReference>
<accession>A0ABW0NGG9</accession>
<sequence>MPSPSTASNAILVVEDHELSALLIMEMLRTAFPERSIHLADTMRLAIAEFTRLQASLLVTDIGLPDGSGLDLTRRVVAADPQVRVVVYSMNDTAVMREGAAAAGAAAFVAKADPAELIRVVGDLLLAMQMENSPRGSPECPTGADLPAGEAPA</sequence>
<dbReference type="EMBL" id="JBHSMF010000006">
    <property type="protein sequence ID" value="MFC5498107.1"/>
    <property type="molecule type" value="Genomic_DNA"/>
</dbReference>
<dbReference type="PANTHER" id="PTHR45566:SF1">
    <property type="entry name" value="HTH-TYPE TRANSCRIPTIONAL REGULATOR YHJB-RELATED"/>
    <property type="match status" value="1"/>
</dbReference>
<evidence type="ECO:0000259" key="3">
    <source>
        <dbReference type="PROSITE" id="PS50110"/>
    </source>
</evidence>
<dbReference type="SMART" id="SM00448">
    <property type="entry name" value="REC"/>
    <property type="match status" value="1"/>
</dbReference>
<dbReference type="InterPro" id="IPR011006">
    <property type="entry name" value="CheY-like_superfamily"/>
</dbReference>
<organism evidence="4 5">
    <name type="scientific">Caenimonas terrae</name>
    <dbReference type="NCBI Taxonomy" id="696074"/>
    <lineage>
        <taxon>Bacteria</taxon>
        <taxon>Pseudomonadati</taxon>
        <taxon>Pseudomonadota</taxon>
        <taxon>Betaproteobacteria</taxon>
        <taxon>Burkholderiales</taxon>
        <taxon>Comamonadaceae</taxon>
        <taxon>Caenimonas</taxon>
    </lineage>
</organism>
<keyword evidence="1" id="KW-0597">Phosphoprotein</keyword>
<dbReference type="PROSITE" id="PS50110">
    <property type="entry name" value="RESPONSE_REGULATORY"/>
    <property type="match status" value="1"/>
</dbReference>
<feature type="domain" description="Response regulatory" evidence="3">
    <location>
        <begin position="10"/>
        <end position="126"/>
    </location>
</feature>
<name>A0ABW0NGG9_9BURK</name>
<dbReference type="InterPro" id="IPR051015">
    <property type="entry name" value="EvgA-like"/>
</dbReference>
<evidence type="ECO:0000313" key="5">
    <source>
        <dbReference type="Proteomes" id="UP001596037"/>
    </source>
</evidence>
<dbReference type="PANTHER" id="PTHR45566">
    <property type="entry name" value="HTH-TYPE TRANSCRIPTIONAL REGULATOR YHJB-RELATED"/>
    <property type="match status" value="1"/>
</dbReference>
<protein>
    <submittedName>
        <fullName evidence="4">Response regulator</fullName>
    </submittedName>
</protein>
<gene>
    <name evidence="4" type="ORF">ACFPOE_11225</name>
</gene>
<dbReference type="InterPro" id="IPR001789">
    <property type="entry name" value="Sig_transdc_resp-reg_receiver"/>
</dbReference>
<dbReference type="RefSeq" id="WP_376850644.1">
    <property type="nucleotide sequence ID" value="NZ_JBHSMF010000006.1"/>
</dbReference>
<dbReference type="Gene3D" id="3.40.50.2300">
    <property type="match status" value="1"/>
</dbReference>
<feature type="region of interest" description="Disordered" evidence="2">
    <location>
        <begin position="132"/>
        <end position="153"/>
    </location>
</feature>
<evidence type="ECO:0000256" key="1">
    <source>
        <dbReference type="PROSITE-ProRule" id="PRU00169"/>
    </source>
</evidence>
<feature type="modified residue" description="4-aspartylphosphate" evidence="1">
    <location>
        <position position="61"/>
    </location>
</feature>
<evidence type="ECO:0000313" key="4">
    <source>
        <dbReference type="EMBL" id="MFC5498107.1"/>
    </source>
</evidence>
<dbReference type="SUPFAM" id="SSF52172">
    <property type="entry name" value="CheY-like"/>
    <property type="match status" value="1"/>
</dbReference>
<proteinExistence type="predicted"/>
<reference evidence="5" key="1">
    <citation type="journal article" date="2019" name="Int. J. Syst. Evol. Microbiol.">
        <title>The Global Catalogue of Microorganisms (GCM) 10K type strain sequencing project: providing services to taxonomists for standard genome sequencing and annotation.</title>
        <authorList>
            <consortium name="The Broad Institute Genomics Platform"/>
            <consortium name="The Broad Institute Genome Sequencing Center for Infectious Disease"/>
            <person name="Wu L."/>
            <person name="Ma J."/>
        </authorList>
    </citation>
    <scope>NUCLEOTIDE SEQUENCE [LARGE SCALE GENOMIC DNA]</scope>
    <source>
        <strain evidence="5">CCUG 57401</strain>
    </source>
</reference>
<comment type="caution">
    <text evidence="4">The sequence shown here is derived from an EMBL/GenBank/DDBJ whole genome shotgun (WGS) entry which is preliminary data.</text>
</comment>
<dbReference type="Pfam" id="PF00072">
    <property type="entry name" value="Response_reg"/>
    <property type="match status" value="1"/>
</dbReference>